<gene>
    <name evidence="2" type="ORF">AUK15_00010</name>
</gene>
<feature type="chain" id="PRO_5012769106" description="Ig-like domain-containing protein" evidence="1">
    <location>
        <begin position="26"/>
        <end position="383"/>
    </location>
</feature>
<evidence type="ECO:0000313" key="3">
    <source>
        <dbReference type="Proteomes" id="UP000182059"/>
    </source>
</evidence>
<dbReference type="EMBL" id="MNYX01000001">
    <property type="protein sequence ID" value="OIP66699.1"/>
    <property type="molecule type" value="Genomic_DNA"/>
</dbReference>
<sequence>MYLMRIIALSTLLSGIISTPIFAFAQTSTTTAEQPDSADVLRENARLENQRLIDNFLNENMMLIPTEKAIRSSSIHDYLEINTSPKSPSPNEIVKVSVESYLTDLNKATIRWSLNGKVIASGIGKKSFTFKNGPSGKTTRISISIVTNSGENITKELSWNPIGLTIIWEADTYTPPFYRGKALLTPQAIVKIVALPDDTGTRSALDAGNLVYVWEKDGTNISESSGYGKNSFSFVGPKPYGDAKIKVRASSVNDAVKSETRVDLTLSQPFILFYEKHPLLGVWYNRPFGGNATLDKKEISLRAEPYFFSNETGELQTLKYIWSVNGSSVQNYGRTITLRNDTGAKGASAVSLAMNGTKQTFQSAKRSILLNFIDAGSSSRPIF</sequence>
<dbReference type="Proteomes" id="UP000182059">
    <property type="component" value="Unassembled WGS sequence"/>
</dbReference>
<protein>
    <recommendedName>
        <fullName evidence="4">Ig-like domain-containing protein</fullName>
    </recommendedName>
</protein>
<keyword evidence="1" id="KW-0732">Signal</keyword>
<evidence type="ECO:0000313" key="2">
    <source>
        <dbReference type="EMBL" id="OIP66699.1"/>
    </source>
</evidence>
<accession>A0A1J5G396</accession>
<name>A0A1J5G396_9BACT</name>
<reference evidence="2 3" key="1">
    <citation type="journal article" date="2016" name="Environ. Microbiol.">
        <title>Genomic resolution of a cold subsurface aquifer community provides metabolic insights for novel microbes adapted to high CO concentrations.</title>
        <authorList>
            <person name="Probst A.J."/>
            <person name="Castelle C.J."/>
            <person name="Singh A."/>
            <person name="Brown C.T."/>
            <person name="Anantharaman K."/>
            <person name="Sharon I."/>
            <person name="Hug L.A."/>
            <person name="Burstein D."/>
            <person name="Emerson J.B."/>
            <person name="Thomas B.C."/>
            <person name="Banfield J.F."/>
        </authorList>
    </citation>
    <scope>NUCLEOTIDE SEQUENCE [LARGE SCALE GENOMIC DNA]</scope>
    <source>
        <strain evidence="2">CG2_30_43_9</strain>
    </source>
</reference>
<dbReference type="AlphaFoldDB" id="A0A1J5G396"/>
<evidence type="ECO:0000256" key="1">
    <source>
        <dbReference type="SAM" id="SignalP"/>
    </source>
</evidence>
<feature type="signal peptide" evidence="1">
    <location>
        <begin position="1"/>
        <end position="25"/>
    </location>
</feature>
<organism evidence="2 3">
    <name type="scientific">Candidatus Nomurabacteria bacterium CG2_30_43_9</name>
    <dbReference type="NCBI Taxonomy" id="1805283"/>
    <lineage>
        <taxon>Bacteria</taxon>
        <taxon>Candidatus Nomuraibacteriota</taxon>
    </lineage>
</organism>
<comment type="caution">
    <text evidence="2">The sequence shown here is derived from an EMBL/GenBank/DDBJ whole genome shotgun (WGS) entry which is preliminary data.</text>
</comment>
<proteinExistence type="predicted"/>
<evidence type="ECO:0008006" key="4">
    <source>
        <dbReference type="Google" id="ProtNLM"/>
    </source>
</evidence>